<dbReference type="Proteomes" id="UP000242791">
    <property type="component" value="Unassembled WGS sequence"/>
</dbReference>
<sequence>MPTKGLQPLQKHLRSCFPQVNSQLQRSKVTFYHIRTMRVLLLRVYRNG</sequence>
<gene>
    <name evidence="1" type="ORF">ACJ73_10217</name>
</gene>
<reference evidence="1 2" key="1">
    <citation type="submission" date="2015-08" db="EMBL/GenBank/DDBJ databases">
        <title>Emmonsia species relationships and genome sequence.</title>
        <authorList>
            <person name="Cuomo C.A."/>
            <person name="Schwartz I.S."/>
            <person name="Kenyon C."/>
            <person name="De Hoog G.S."/>
            <person name="Govender N.P."/>
            <person name="Botha A."/>
            <person name="Moreno L."/>
            <person name="De Vries M."/>
            <person name="Munoz J.F."/>
            <person name="Stielow J.B."/>
        </authorList>
    </citation>
    <scope>NUCLEOTIDE SEQUENCE [LARGE SCALE GENOMIC DNA]</scope>
    <source>
        <strain evidence="1 2">EI222</strain>
    </source>
</reference>
<protein>
    <submittedName>
        <fullName evidence="1">Uncharacterized protein</fullName>
    </submittedName>
</protein>
<evidence type="ECO:0000313" key="2">
    <source>
        <dbReference type="Proteomes" id="UP000242791"/>
    </source>
</evidence>
<organism evidence="1 2">
    <name type="scientific">Blastomyces percursus</name>
    <dbReference type="NCBI Taxonomy" id="1658174"/>
    <lineage>
        <taxon>Eukaryota</taxon>
        <taxon>Fungi</taxon>
        <taxon>Dikarya</taxon>
        <taxon>Ascomycota</taxon>
        <taxon>Pezizomycotina</taxon>
        <taxon>Eurotiomycetes</taxon>
        <taxon>Eurotiomycetidae</taxon>
        <taxon>Onygenales</taxon>
        <taxon>Ajellomycetaceae</taxon>
        <taxon>Blastomyces</taxon>
    </lineage>
</organism>
<comment type="caution">
    <text evidence="1">The sequence shown here is derived from an EMBL/GenBank/DDBJ whole genome shotgun (WGS) entry which is preliminary data.</text>
</comment>
<keyword evidence="2" id="KW-1185">Reference proteome</keyword>
<name>A0A1J9NY72_9EURO</name>
<proteinExistence type="predicted"/>
<dbReference type="AlphaFoldDB" id="A0A1J9NY72"/>
<dbReference type="EMBL" id="LGTZ01003549">
    <property type="protein sequence ID" value="OJD09569.1"/>
    <property type="molecule type" value="Genomic_DNA"/>
</dbReference>
<accession>A0A1J9NY72</accession>
<evidence type="ECO:0000313" key="1">
    <source>
        <dbReference type="EMBL" id="OJD09569.1"/>
    </source>
</evidence>
<dbReference type="VEuPathDB" id="FungiDB:ACJ73_10217"/>